<dbReference type="Proteomes" id="UP000078386">
    <property type="component" value="Unassembled WGS sequence"/>
</dbReference>
<reference evidence="2 3" key="1">
    <citation type="submission" date="2016-04" db="EMBL/GenBank/DDBJ databases">
        <title>ATOL: Assembling a taxonomically balanced genome-scale reconstruction of the evolutionary history of the Enterobacteriaceae.</title>
        <authorList>
            <person name="Plunkett G.III."/>
            <person name="Neeno-Eckwall E.C."/>
            <person name="Glasner J.D."/>
            <person name="Perna N.T."/>
        </authorList>
    </citation>
    <scope>NUCLEOTIDE SEQUENCE [LARGE SCALE GENOMIC DNA]</scope>
    <source>
        <strain evidence="2 3">ATCC 51603</strain>
    </source>
</reference>
<feature type="domain" description="Replication-associated protein ORF2/G2P" evidence="1">
    <location>
        <begin position="47"/>
        <end position="165"/>
    </location>
</feature>
<protein>
    <submittedName>
        <fullName evidence="2">Uncharacterized DUF3296 family protein</fullName>
    </submittedName>
</protein>
<organism evidence="2 3">
    <name type="scientific">Kluyvera georgiana ATCC 51603</name>
    <dbReference type="NCBI Taxonomy" id="1354264"/>
    <lineage>
        <taxon>Bacteria</taxon>
        <taxon>Pseudomonadati</taxon>
        <taxon>Pseudomonadota</taxon>
        <taxon>Gammaproteobacteria</taxon>
        <taxon>Enterobacterales</taxon>
        <taxon>Enterobacteriaceae</taxon>
        <taxon>Kluyvera</taxon>
    </lineage>
</organism>
<sequence length="191" mass="22679">MNDNYPYIAKYKMDWFLHSLINSHLNDVIDRYSKVIGIRLDFSYNQNSDRYHKDHHCLQQDLRALFKRVEQEPGVAGFFWVIEYGEDSKFHSHTVIYLDGQKIRKTFPIAERIGALWKEVTQGDGKYYRCEYKESYKADINKVINHRDTDYIHGLRYIISYLAKQEQKYNTQIYGSNEVPPPSGLGRPRKS</sequence>
<proteinExistence type="predicted"/>
<evidence type="ECO:0000259" key="1">
    <source>
        <dbReference type="Pfam" id="PF23343"/>
    </source>
</evidence>
<evidence type="ECO:0000313" key="3">
    <source>
        <dbReference type="Proteomes" id="UP000078386"/>
    </source>
</evidence>
<dbReference type="PATRIC" id="fig|1354264.4.peg.3430"/>
<comment type="caution">
    <text evidence="2">The sequence shown here is derived from an EMBL/GenBank/DDBJ whole genome shotgun (WGS) entry which is preliminary data.</text>
</comment>
<dbReference type="Pfam" id="PF23343">
    <property type="entry name" value="REP_ORF2-G2P"/>
    <property type="match status" value="1"/>
</dbReference>
<evidence type="ECO:0000313" key="2">
    <source>
        <dbReference type="EMBL" id="OAT50129.1"/>
    </source>
</evidence>
<dbReference type="InterPro" id="IPR056906">
    <property type="entry name" value="ORF2/G2P_dom"/>
</dbReference>
<dbReference type="RefSeq" id="WP_064547017.1">
    <property type="nucleotide sequence ID" value="NZ_LXEU01000066.1"/>
</dbReference>
<name>A0A1B7JQE6_9ENTR</name>
<dbReference type="AlphaFoldDB" id="A0A1B7JQE6"/>
<keyword evidence="3" id="KW-1185">Reference proteome</keyword>
<accession>A0A1B7JQE6</accession>
<dbReference type="EMBL" id="LXEU01000066">
    <property type="protein sequence ID" value="OAT50129.1"/>
    <property type="molecule type" value="Genomic_DNA"/>
</dbReference>
<gene>
    <name evidence="2" type="ORF">M989_03294</name>
</gene>